<dbReference type="EMBL" id="BSYO01000008">
    <property type="protein sequence ID" value="GMH08550.1"/>
    <property type="molecule type" value="Genomic_DNA"/>
</dbReference>
<name>A0AAD3XL97_NEPGR</name>
<evidence type="ECO:0000313" key="2">
    <source>
        <dbReference type="Proteomes" id="UP001279734"/>
    </source>
</evidence>
<protein>
    <submittedName>
        <fullName evidence="1">Uncharacterized protein</fullName>
    </submittedName>
</protein>
<comment type="caution">
    <text evidence="1">The sequence shown here is derived from an EMBL/GenBank/DDBJ whole genome shotgun (WGS) entry which is preliminary data.</text>
</comment>
<dbReference type="AlphaFoldDB" id="A0AAD3XL97"/>
<sequence length="143" mass="16280">MITSFWPFSNHDKAAFPLGAFKKTFEEKYFRFCTRITCCDSKCVIQEAEGWFRSFLWPLLYLNQQRVLVACVSAKEARSAFGSAVAEIRFGPQNRTLAAEMLLGRKSVLGASVDFWGETQDLAQRRILGYGLGELETLPRLVR</sequence>
<proteinExistence type="predicted"/>
<gene>
    <name evidence="1" type="ORF">Nepgr_010390</name>
</gene>
<reference evidence="1" key="1">
    <citation type="submission" date="2023-05" db="EMBL/GenBank/DDBJ databases">
        <title>Nepenthes gracilis genome sequencing.</title>
        <authorList>
            <person name="Fukushima K."/>
        </authorList>
    </citation>
    <scope>NUCLEOTIDE SEQUENCE</scope>
    <source>
        <strain evidence="1">SING2019-196</strain>
    </source>
</reference>
<dbReference type="Proteomes" id="UP001279734">
    <property type="component" value="Unassembled WGS sequence"/>
</dbReference>
<evidence type="ECO:0000313" key="1">
    <source>
        <dbReference type="EMBL" id="GMH08550.1"/>
    </source>
</evidence>
<accession>A0AAD3XL97</accession>
<keyword evidence="2" id="KW-1185">Reference proteome</keyword>
<organism evidence="1 2">
    <name type="scientific">Nepenthes gracilis</name>
    <name type="common">Slender pitcher plant</name>
    <dbReference type="NCBI Taxonomy" id="150966"/>
    <lineage>
        <taxon>Eukaryota</taxon>
        <taxon>Viridiplantae</taxon>
        <taxon>Streptophyta</taxon>
        <taxon>Embryophyta</taxon>
        <taxon>Tracheophyta</taxon>
        <taxon>Spermatophyta</taxon>
        <taxon>Magnoliopsida</taxon>
        <taxon>eudicotyledons</taxon>
        <taxon>Gunneridae</taxon>
        <taxon>Pentapetalae</taxon>
        <taxon>Caryophyllales</taxon>
        <taxon>Nepenthaceae</taxon>
        <taxon>Nepenthes</taxon>
    </lineage>
</organism>